<evidence type="ECO:0000313" key="2">
    <source>
        <dbReference type="Proteomes" id="UP000078290"/>
    </source>
</evidence>
<dbReference type="AlphaFoldDB" id="A0A1B7KSY5"/>
<evidence type="ECO:0000313" key="1">
    <source>
        <dbReference type="EMBL" id="OAT73169.1"/>
    </source>
</evidence>
<dbReference type="EMBL" id="LXMA01000012">
    <property type="protein sequence ID" value="OAT73169.1"/>
    <property type="molecule type" value="Genomic_DNA"/>
</dbReference>
<proteinExistence type="predicted"/>
<gene>
    <name evidence="1" type="ORF">A7K69_04080</name>
</gene>
<comment type="caution">
    <text evidence="1">The sequence shown here is derived from an EMBL/GenBank/DDBJ whole genome shotgun (WGS) entry which is preliminary data.</text>
</comment>
<name>A0A1B7KSY5_PARTM</name>
<organism evidence="1 2">
    <name type="scientific">Parageobacillus thermoglucosidasius</name>
    <name type="common">Geobacillus thermoglucosidasius</name>
    <dbReference type="NCBI Taxonomy" id="1426"/>
    <lineage>
        <taxon>Bacteria</taxon>
        <taxon>Bacillati</taxon>
        <taxon>Bacillota</taxon>
        <taxon>Bacilli</taxon>
        <taxon>Bacillales</taxon>
        <taxon>Anoxybacillaceae</taxon>
        <taxon>Parageobacillus</taxon>
    </lineage>
</organism>
<sequence length="152" mass="17273">MYPNYLYRVNPWTQILILLQHSLYAEEMVCAMSSQLFHIPKTKDLKGNSEMHNHLVPASYHRVTAVGSAQRLSNGEQQQSIVKTMTACIINAENQDKKVREGLKIMEENATPDFKPFIKLIIQWQNQAESYLSQTKAALKSMGVSFPTGSEQ</sequence>
<dbReference type="Proteomes" id="UP000078290">
    <property type="component" value="Unassembled WGS sequence"/>
</dbReference>
<accession>A0A1B7KSY5</accession>
<dbReference type="RefSeq" id="WP_064550843.1">
    <property type="nucleotide sequence ID" value="NZ_LXMA01000012.1"/>
</dbReference>
<protein>
    <submittedName>
        <fullName evidence="1">Uncharacterized protein</fullName>
    </submittedName>
</protein>
<reference evidence="2" key="1">
    <citation type="submission" date="2016-05" db="EMBL/GenBank/DDBJ databases">
        <authorList>
            <person name="Wang W."/>
            <person name="Zhu L."/>
        </authorList>
    </citation>
    <scope>NUCLEOTIDE SEQUENCE [LARGE SCALE GENOMIC DNA]</scope>
    <source>
        <strain evidence="2">W-2</strain>
    </source>
</reference>
<dbReference type="OrthoDB" id="2925451at2"/>